<feature type="transmembrane region" description="Helical" evidence="2">
    <location>
        <begin position="222"/>
        <end position="244"/>
    </location>
</feature>
<evidence type="ECO:0000256" key="2">
    <source>
        <dbReference type="SAM" id="Phobius"/>
    </source>
</evidence>
<dbReference type="GO" id="GO:0004129">
    <property type="term" value="F:cytochrome-c oxidase activity"/>
    <property type="evidence" value="ECO:0007669"/>
    <property type="project" value="InterPro"/>
</dbReference>
<keyword evidence="5" id="KW-1185">Reference proteome</keyword>
<feature type="compositionally biased region" description="Low complexity" evidence="1">
    <location>
        <begin position="752"/>
        <end position="770"/>
    </location>
</feature>
<name>A0A848L7R8_9BACT</name>
<dbReference type="Gene3D" id="1.20.210.10">
    <property type="entry name" value="Cytochrome c oxidase-like, subunit I domain"/>
    <property type="match status" value="1"/>
</dbReference>
<feature type="transmembrane region" description="Helical" evidence="2">
    <location>
        <begin position="326"/>
        <end position="345"/>
    </location>
</feature>
<dbReference type="Pfam" id="PF22085">
    <property type="entry name" value="NorB_cytochrome_c-like"/>
    <property type="match status" value="1"/>
</dbReference>
<dbReference type="RefSeq" id="WP_169344125.1">
    <property type="nucleotide sequence ID" value="NZ_JABBJJ010000026.1"/>
</dbReference>
<evidence type="ECO:0000313" key="4">
    <source>
        <dbReference type="EMBL" id="NMO14829.1"/>
    </source>
</evidence>
<dbReference type="PANTHER" id="PTHR10422">
    <property type="entry name" value="CYTOCHROME C OXIDASE SUBUNIT 1"/>
    <property type="match status" value="1"/>
</dbReference>
<accession>A0A848L7R8</accession>
<feature type="transmembrane region" description="Helical" evidence="2">
    <location>
        <begin position="578"/>
        <end position="601"/>
    </location>
</feature>
<feature type="transmembrane region" description="Helical" evidence="2">
    <location>
        <begin position="470"/>
        <end position="496"/>
    </location>
</feature>
<feature type="transmembrane region" description="Helical" evidence="2">
    <location>
        <begin position="621"/>
        <end position="644"/>
    </location>
</feature>
<feature type="transmembrane region" description="Helical" evidence="2">
    <location>
        <begin position="437"/>
        <end position="458"/>
    </location>
</feature>
<dbReference type="GO" id="GO:0020037">
    <property type="term" value="F:heme binding"/>
    <property type="evidence" value="ECO:0007669"/>
    <property type="project" value="InterPro"/>
</dbReference>
<dbReference type="Proteomes" id="UP000518300">
    <property type="component" value="Unassembled WGS sequence"/>
</dbReference>
<sequence length="770" mass="85129">MKHKKLWALLGAVMLASFFVLGREGVHISRTLPPIPERVSTPDGTLLIEGAAIQRGQNVWQSIGGQQVGSIWGHGAYVAPDWSADWLHRESLFILDAWARAEGLASYEAAPAERQAALRTRLQGMIRTNTYDAATGTVMVDPLRAQAYGSNAAHYTDVFSKGRQAYAIPEGALTDAAKLKDLNAFFWWTSWVASTNRPGDTVSYTQNWPHEPLVGNVPTTAAYLWTFISVVLLLAAVGALVWYVSRKAEEPEETPPAKDPFLGMVLTPSQRATGKYFLVVVALMLVQVALGGITAHFGVEGDGFYGVPLAKYLPYAVTRSWHTQLGIFWIATAWLATGLFVGPAVSGVEPRFQRFGVNFLFVCLVIIVAGAMVGQWASVQQRLGGDLWFWFGHQGYEYVDLGRFWQIFLFVGLFVWLFLTARSIWPALKKPSENRPLILLFVLSSLAIASFYGAGLMYGQRSHLGMVEYWRWWVVHLWVEGFFEVFATVVMAFLFVRLGVLSAKVATPVVLFSTIIFLAGGIIGTFHHLYFSGTPSSALGLGATFSALEVVPLVLVGREVWGHLRLSRMSGWMERYRWPILYFVAVAFWNLVGAGVFGFLINPPVALYFMQGLNLTPVHGHTALFGVYGMLGIALMLFTLRMAAPEARWRTRTLAWSFWCLNGGLVLMVVLSMLPIGILQTQAAIEQGTWWARSAEFLQTPLMDTLRWLRAPGDTVFALGVGFLAWFVVGLKTGWSLEPAATTRPEPRQPEAASTPVGVAAPAPVALRRR</sequence>
<feature type="transmembrane region" description="Helical" evidence="2">
    <location>
        <begin position="716"/>
        <end position="735"/>
    </location>
</feature>
<feature type="transmembrane region" description="Helical" evidence="2">
    <location>
        <begin position="508"/>
        <end position="531"/>
    </location>
</feature>
<proteinExistence type="predicted"/>
<gene>
    <name evidence="4" type="ORF">HG543_08140</name>
</gene>
<feature type="transmembrane region" description="Helical" evidence="2">
    <location>
        <begin position="404"/>
        <end position="425"/>
    </location>
</feature>
<dbReference type="InterPro" id="IPR000883">
    <property type="entry name" value="Cyt_C_Oxase_1"/>
</dbReference>
<dbReference type="EMBL" id="JABBJJ010000026">
    <property type="protein sequence ID" value="NMO14829.1"/>
    <property type="molecule type" value="Genomic_DNA"/>
</dbReference>
<feature type="domain" description="Nitric oxide reductase subunit B cytochrome c-like" evidence="3">
    <location>
        <begin position="36"/>
        <end position="210"/>
    </location>
</feature>
<dbReference type="InterPro" id="IPR036927">
    <property type="entry name" value="Cyt_c_oxase-like_su1_sf"/>
</dbReference>
<dbReference type="PANTHER" id="PTHR10422:SF38">
    <property type="entry name" value="CYTOCHROME B SUBUNIT OF NITRIC OXIDE REDUCTASE"/>
    <property type="match status" value="1"/>
</dbReference>
<comment type="caution">
    <text evidence="4">The sequence shown here is derived from an EMBL/GenBank/DDBJ whole genome shotgun (WGS) entry which is preliminary data.</text>
</comment>
<protein>
    <submittedName>
        <fullName evidence="4">Nitric-oxide reductase large subunit</fullName>
    </submittedName>
</protein>
<dbReference type="SUPFAM" id="SSF81442">
    <property type="entry name" value="Cytochrome c oxidase subunit I-like"/>
    <property type="match status" value="1"/>
</dbReference>
<feature type="region of interest" description="Disordered" evidence="1">
    <location>
        <begin position="740"/>
        <end position="770"/>
    </location>
</feature>
<feature type="transmembrane region" description="Helical" evidence="2">
    <location>
        <begin position="276"/>
        <end position="299"/>
    </location>
</feature>
<reference evidence="4 5" key="1">
    <citation type="submission" date="2020-04" db="EMBL/GenBank/DDBJ databases">
        <title>Draft genome of Pyxidicoccus fallax type strain.</title>
        <authorList>
            <person name="Whitworth D.E."/>
        </authorList>
    </citation>
    <scope>NUCLEOTIDE SEQUENCE [LARGE SCALE GENOMIC DNA]</scope>
    <source>
        <strain evidence="4 5">DSM 14698</strain>
    </source>
</reference>
<dbReference type="Pfam" id="PF00115">
    <property type="entry name" value="COX1"/>
    <property type="match status" value="1"/>
</dbReference>
<organism evidence="4 5">
    <name type="scientific">Pyxidicoccus fallax</name>
    <dbReference type="NCBI Taxonomy" id="394095"/>
    <lineage>
        <taxon>Bacteria</taxon>
        <taxon>Pseudomonadati</taxon>
        <taxon>Myxococcota</taxon>
        <taxon>Myxococcia</taxon>
        <taxon>Myxococcales</taxon>
        <taxon>Cystobacterineae</taxon>
        <taxon>Myxococcaceae</taxon>
        <taxon>Pyxidicoccus</taxon>
    </lineage>
</organism>
<evidence type="ECO:0000259" key="3">
    <source>
        <dbReference type="Pfam" id="PF22085"/>
    </source>
</evidence>
<feature type="transmembrane region" description="Helical" evidence="2">
    <location>
        <begin position="656"/>
        <end position="678"/>
    </location>
</feature>
<dbReference type="GO" id="GO:0016020">
    <property type="term" value="C:membrane"/>
    <property type="evidence" value="ECO:0007669"/>
    <property type="project" value="InterPro"/>
</dbReference>
<feature type="transmembrane region" description="Helical" evidence="2">
    <location>
        <begin position="537"/>
        <end position="557"/>
    </location>
</feature>
<keyword evidence="2" id="KW-1133">Transmembrane helix</keyword>
<keyword evidence="2" id="KW-0472">Membrane</keyword>
<dbReference type="AlphaFoldDB" id="A0A848L7R8"/>
<evidence type="ECO:0000313" key="5">
    <source>
        <dbReference type="Proteomes" id="UP000518300"/>
    </source>
</evidence>
<dbReference type="InterPro" id="IPR054309">
    <property type="entry name" value="NorB_cytochrome_c-like"/>
</dbReference>
<evidence type="ECO:0000256" key="1">
    <source>
        <dbReference type="SAM" id="MobiDB-lite"/>
    </source>
</evidence>
<keyword evidence="2" id="KW-0812">Transmembrane</keyword>
<feature type="transmembrane region" description="Helical" evidence="2">
    <location>
        <begin position="357"/>
        <end position="377"/>
    </location>
</feature>
<dbReference type="GO" id="GO:0009060">
    <property type="term" value="P:aerobic respiration"/>
    <property type="evidence" value="ECO:0007669"/>
    <property type="project" value="InterPro"/>
</dbReference>